<evidence type="ECO:0008006" key="3">
    <source>
        <dbReference type="Google" id="ProtNLM"/>
    </source>
</evidence>
<dbReference type="InterPro" id="IPR011004">
    <property type="entry name" value="Trimer_LpxA-like_sf"/>
</dbReference>
<comment type="caution">
    <text evidence="1">The sequence shown here is derived from an EMBL/GenBank/DDBJ whole genome shotgun (WGS) entry which is preliminary data.</text>
</comment>
<gene>
    <name evidence="1" type="ORF">A6U91_16055</name>
</gene>
<dbReference type="Proteomes" id="UP000093451">
    <property type="component" value="Unassembled WGS sequence"/>
</dbReference>
<dbReference type="RefSeq" id="WP_025594848.1">
    <property type="nucleotide sequence ID" value="NZ_JAALYJ010000011.1"/>
</dbReference>
<dbReference type="Gene3D" id="2.160.10.10">
    <property type="entry name" value="Hexapeptide repeat proteins"/>
    <property type="match status" value="1"/>
</dbReference>
<organism evidence="1 2">
    <name type="scientific">Agrobacterium tumefaciens</name>
    <dbReference type="NCBI Taxonomy" id="358"/>
    <lineage>
        <taxon>Bacteria</taxon>
        <taxon>Pseudomonadati</taxon>
        <taxon>Pseudomonadota</taxon>
        <taxon>Alphaproteobacteria</taxon>
        <taxon>Hyphomicrobiales</taxon>
        <taxon>Rhizobiaceae</taxon>
        <taxon>Rhizobium/Agrobacterium group</taxon>
        <taxon>Agrobacterium</taxon>
        <taxon>Agrobacterium tumefaciens complex</taxon>
    </lineage>
</organism>
<accession>A0AB36EMD9</accession>
<dbReference type="AlphaFoldDB" id="A0AB36EMD9"/>
<proteinExistence type="predicted"/>
<dbReference type="PANTHER" id="PTHR23416">
    <property type="entry name" value="SIALIC ACID SYNTHASE-RELATED"/>
    <property type="match status" value="1"/>
</dbReference>
<reference evidence="1 2" key="1">
    <citation type="journal article" date="2016" name="PeerJ">
        <title>Gall-ID: tools for genotyping gall-causing phytopathogenic bacteria.</title>
        <authorList>
            <person name="Davis E.W.II."/>
            <person name="Weisberg A.J."/>
            <person name="Tabima J.F."/>
            <person name="Grunwald N.J."/>
            <person name="Chang J.H."/>
        </authorList>
    </citation>
    <scope>NUCLEOTIDE SEQUENCE [LARGE SCALE GENOMIC DNA]</scope>
    <source>
        <strain evidence="1 2">N2/73</strain>
    </source>
</reference>
<name>A0AB36EMD9_AGRTU</name>
<evidence type="ECO:0000313" key="1">
    <source>
        <dbReference type="EMBL" id="OCJ34396.1"/>
    </source>
</evidence>
<protein>
    <recommendedName>
        <fullName evidence="3">Acyltransferase</fullName>
    </recommendedName>
</protein>
<sequence length="239" mass="25059">MPAIAVVAPYSDTKGNSVSLTGKAKSNKADITFGGTKASVVFGDGVDVSSCKIMLGGNASLEIGGGSRICGTIHIGLNSRVRIGSGTYVTGNLSLRAVEATEIIIGDDCLFGSNVAIRTADGHPIYDAFTRRRVNDAKSIKIAQHVWVADDVLILKGTTLDNACIVGAKSVVTKSFPANTAIAGNPAKAIRTGVTWEHSPGIISEEYYLVVEPAVERPSLSDSVKKAISSSIRSILRRR</sequence>
<dbReference type="SUPFAM" id="SSF51161">
    <property type="entry name" value="Trimeric LpxA-like enzymes"/>
    <property type="match status" value="1"/>
</dbReference>
<dbReference type="EMBL" id="LXKT01000025">
    <property type="protein sequence ID" value="OCJ34396.1"/>
    <property type="molecule type" value="Genomic_DNA"/>
</dbReference>
<dbReference type="InterPro" id="IPR051159">
    <property type="entry name" value="Hexapeptide_acetyltransf"/>
</dbReference>
<evidence type="ECO:0000313" key="2">
    <source>
        <dbReference type="Proteomes" id="UP000093451"/>
    </source>
</evidence>